<dbReference type="AlphaFoldDB" id="A0A060Y397"/>
<reference evidence="1" key="1">
    <citation type="journal article" date="2014" name="Nat. Commun.">
        <title>The rainbow trout genome provides novel insights into evolution after whole-genome duplication in vertebrates.</title>
        <authorList>
            <person name="Berthelot C."/>
            <person name="Brunet F."/>
            <person name="Chalopin D."/>
            <person name="Juanchich A."/>
            <person name="Bernard M."/>
            <person name="Noel B."/>
            <person name="Bento P."/>
            <person name="Da Silva C."/>
            <person name="Labadie K."/>
            <person name="Alberti A."/>
            <person name="Aury J.M."/>
            <person name="Louis A."/>
            <person name="Dehais P."/>
            <person name="Bardou P."/>
            <person name="Montfort J."/>
            <person name="Klopp C."/>
            <person name="Cabau C."/>
            <person name="Gaspin C."/>
            <person name="Thorgaard G.H."/>
            <person name="Boussaha M."/>
            <person name="Quillet E."/>
            <person name="Guyomard R."/>
            <person name="Galiana D."/>
            <person name="Bobe J."/>
            <person name="Volff J.N."/>
            <person name="Genet C."/>
            <person name="Wincker P."/>
            <person name="Jaillon O."/>
            <person name="Roest Crollius H."/>
            <person name="Guiguen Y."/>
        </authorList>
    </citation>
    <scope>NUCLEOTIDE SEQUENCE [LARGE SCALE GENOMIC DNA]</scope>
</reference>
<proteinExistence type="predicted"/>
<dbReference type="Proteomes" id="UP000193380">
    <property type="component" value="Unassembled WGS sequence"/>
</dbReference>
<sequence>MACPFLEEPVDIAQKLSKNLPFLFFCTIDHSSEQCSHIVHMTHRGHALSSEQILCVALRFFAKMSFLYNIIDAGHISKATVCRAVRNVTLTLKHFSLSQTQQRKIPHNCRVSRCDWLHRWHSYSYSINQGEHLLQGLSASDKYLHGEDHI</sequence>
<protein>
    <submittedName>
        <fullName evidence="1">Uncharacterized protein</fullName>
    </submittedName>
</protein>
<dbReference type="PaxDb" id="8022-A0A060Y397"/>
<organism evidence="1 2">
    <name type="scientific">Oncorhynchus mykiss</name>
    <name type="common">Rainbow trout</name>
    <name type="synonym">Salmo gairdneri</name>
    <dbReference type="NCBI Taxonomy" id="8022"/>
    <lineage>
        <taxon>Eukaryota</taxon>
        <taxon>Metazoa</taxon>
        <taxon>Chordata</taxon>
        <taxon>Craniata</taxon>
        <taxon>Vertebrata</taxon>
        <taxon>Euteleostomi</taxon>
        <taxon>Actinopterygii</taxon>
        <taxon>Neopterygii</taxon>
        <taxon>Teleostei</taxon>
        <taxon>Protacanthopterygii</taxon>
        <taxon>Salmoniformes</taxon>
        <taxon>Salmonidae</taxon>
        <taxon>Salmoninae</taxon>
        <taxon>Oncorhynchus</taxon>
    </lineage>
</organism>
<dbReference type="STRING" id="8022.A0A060Y397"/>
<accession>A0A060Y397</accession>
<name>A0A060Y397_ONCMY</name>
<dbReference type="EMBL" id="FR907163">
    <property type="protein sequence ID" value="CDQ86191.1"/>
    <property type="molecule type" value="Genomic_DNA"/>
</dbReference>
<evidence type="ECO:0000313" key="2">
    <source>
        <dbReference type="Proteomes" id="UP000193380"/>
    </source>
</evidence>
<reference evidence="1" key="2">
    <citation type="submission" date="2014-03" db="EMBL/GenBank/DDBJ databases">
        <authorList>
            <person name="Genoscope - CEA"/>
        </authorList>
    </citation>
    <scope>NUCLEOTIDE SEQUENCE</scope>
</reference>
<evidence type="ECO:0000313" key="1">
    <source>
        <dbReference type="EMBL" id="CDQ86191.1"/>
    </source>
</evidence>
<gene>
    <name evidence="1" type="ORF">GSONMT00039155001</name>
</gene>